<organism evidence="2 3">
    <name type="scientific">Frondihabitans cladoniiphilus</name>
    <dbReference type="NCBI Taxonomy" id="715785"/>
    <lineage>
        <taxon>Bacteria</taxon>
        <taxon>Bacillati</taxon>
        <taxon>Actinomycetota</taxon>
        <taxon>Actinomycetes</taxon>
        <taxon>Micrococcales</taxon>
        <taxon>Microbacteriaceae</taxon>
        <taxon>Frondihabitans</taxon>
    </lineage>
</organism>
<evidence type="ECO:0000313" key="3">
    <source>
        <dbReference type="Proteomes" id="UP001501295"/>
    </source>
</evidence>
<evidence type="ECO:0000313" key="2">
    <source>
        <dbReference type="EMBL" id="GAA4681339.1"/>
    </source>
</evidence>
<protein>
    <recommendedName>
        <fullName evidence="4">DUF4265 domain-containing protein</fullName>
    </recommendedName>
</protein>
<accession>A0ABP8W4N7</accession>
<dbReference type="RefSeq" id="WP_345376565.1">
    <property type="nucleotide sequence ID" value="NZ_BAABLM010000005.1"/>
</dbReference>
<evidence type="ECO:0000256" key="1">
    <source>
        <dbReference type="SAM" id="MobiDB-lite"/>
    </source>
</evidence>
<dbReference type="Proteomes" id="UP001501295">
    <property type="component" value="Unassembled WGS sequence"/>
</dbReference>
<proteinExistence type="predicted"/>
<evidence type="ECO:0008006" key="4">
    <source>
        <dbReference type="Google" id="ProtNLM"/>
    </source>
</evidence>
<name>A0ABP8W4N7_9MICO</name>
<dbReference type="InterPro" id="IPR025361">
    <property type="entry name" value="DUF4265"/>
</dbReference>
<sequence length="166" mass="17106">MSEATGHGAAGGDAAGGEAAGEDTGHEIDVALEVADGWPPVPVETVVVHPTLEGLFVLDRTPVFALDLSRGDTVEARAGDGGRLVFVRRTATGGHATFRIISLADAAALESVLRTLGELGAVVEESEYAALWTVDVPPAAPLDEIRAALENAAAAEVLEFEDPRTP</sequence>
<gene>
    <name evidence="2" type="ORF">GCM10025780_28390</name>
</gene>
<dbReference type="Pfam" id="PF14085">
    <property type="entry name" value="DUF4265"/>
    <property type="match status" value="1"/>
</dbReference>
<comment type="caution">
    <text evidence="2">The sequence shown here is derived from an EMBL/GenBank/DDBJ whole genome shotgun (WGS) entry which is preliminary data.</text>
</comment>
<feature type="compositionally biased region" description="Gly residues" evidence="1">
    <location>
        <begin position="8"/>
        <end position="19"/>
    </location>
</feature>
<feature type="region of interest" description="Disordered" evidence="1">
    <location>
        <begin position="1"/>
        <end position="22"/>
    </location>
</feature>
<reference evidence="3" key="1">
    <citation type="journal article" date="2019" name="Int. J. Syst. Evol. Microbiol.">
        <title>The Global Catalogue of Microorganisms (GCM) 10K type strain sequencing project: providing services to taxonomists for standard genome sequencing and annotation.</title>
        <authorList>
            <consortium name="The Broad Institute Genomics Platform"/>
            <consortium name="The Broad Institute Genome Sequencing Center for Infectious Disease"/>
            <person name="Wu L."/>
            <person name="Ma J."/>
        </authorList>
    </citation>
    <scope>NUCLEOTIDE SEQUENCE [LARGE SCALE GENOMIC DNA]</scope>
    <source>
        <strain evidence="3">JCM 18956</strain>
    </source>
</reference>
<keyword evidence="3" id="KW-1185">Reference proteome</keyword>
<dbReference type="EMBL" id="BAABLM010000005">
    <property type="protein sequence ID" value="GAA4681339.1"/>
    <property type="molecule type" value="Genomic_DNA"/>
</dbReference>